<dbReference type="InterPro" id="IPR010667">
    <property type="entry name" value="Phage_T4_Gp19"/>
</dbReference>
<name>A0A099ICH1_CLOIN</name>
<dbReference type="Pfam" id="PF06841">
    <property type="entry name" value="Phage_T4_gp19"/>
    <property type="match status" value="1"/>
</dbReference>
<dbReference type="AlphaFoldDB" id="A0A099ICH1"/>
<dbReference type="InterPro" id="IPR011747">
    <property type="entry name" value="CHP02241"/>
</dbReference>
<dbReference type="RefSeq" id="WP_044903566.1">
    <property type="nucleotide sequence ID" value="NZ_JQIF01000007.1"/>
</dbReference>
<evidence type="ECO:0000313" key="2">
    <source>
        <dbReference type="Proteomes" id="UP000030008"/>
    </source>
</evidence>
<dbReference type="GO" id="GO:0005198">
    <property type="term" value="F:structural molecule activity"/>
    <property type="evidence" value="ECO:0007669"/>
    <property type="project" value="InterPro"/>
</dbReference>
<gene>
    <name evidence="1" type="ORF">CIAN88_01500</name>
</gene>
<dbReference type="EMBL" id="JQIF01000007">
    <property type="protein sequence ID" value="KGJ54847.1"/>
    <property type="molecule type" value="Genomic_DNA"/>
</dbReference>
<accession>A0A099ICH1</accession>
<reference evidence="1 2" key="1">
    <citation type="submission" date="2014-08" db="EMBL/GenBank/DDBJ databases">
        <title>Clostridium innocuum, an unnegligible vancomycin-resistant pathogen causing extra-intestinal infections.</title>
        <authorList>
            <person name="Feng Y."/>
            <person name="Chiu C.-H."/>
        </authorList>
    </citation>
    <scope>NUCLEOTIDE SEQUENCE [LARGE SCALE GENOMIC DNA]</scope>
    <source>
        <strain evidence="1 2">AN88</strain>
    </source>
</reference>
<dbReference type="PANTHER" id="PTHR38009:SF1">
    <property type="entry name" value="CONSERVED HYPOTHETICAL PHAGE TAIL PROTEIN"/>
    <property type="match status" value="1"/>
</dbReference>
<sequence length="143" mass="15669">MAVVYPFKKYNYKVTVGSLGDMGFSEISGGDISYEPIEYREGNYESSSPIKQQGIVKYGNVTLKYGLTASKALYDWLNSAQTATVKQEDVKIELLGDDHKSVLTSWTLQKAIPIKLALSDFSATGNELAVESVDLACESIIRG</sequence>
<comment type="caution">
    <text evidence="1">The sequence shown here is derived from an EMBL/GenBank/DDBJ whole genome shotgun (WGS) entry which is preliminary data.</text>
</comment>
<dbReference type="Proteomes" id="UP000030008">
    <property type="component" value="Unassembled WGS sequence"/>
</dbReference>
<dbReference type="PANTHER" id="PTHR38009">
    <property type="entry name" value="CONSERVED HYPOTHETICAL PHAGE TAIL PROTEIN"/>
    <property type="match status" value="1"/>
</dbReference>
<dbReference type="NCBIfam" id="TIGR02241">
    <property type="entry name" value="conserved hypothetical phage tail region protein"/>
    <property type="match status" value="1"/>
</dbReference>
<organism evidence="1 2">
    <name type="scientific">Clostridium innocuum</name>
    <dbReference type="NCBI Taxonomy" id="1522"/>
    <lineage>
        <taxon>Bacteria</taxon>
        <taxon>Bacillati</taxon>
        <taxon>Bacillota</taxon>
        <taxon>Clostridia</taxon>
        <taxon>Eubacteriales</taxon>
        <taxon>Clostridiaceae</taxon>
        <taxon>Clostridium</taxon>
    </lineage>
</organism>
<proteinExistence type="predicted"/>
<protein>
    <submittedName>
        <fullName evidence="1">Tail protein</fullName>
    </submittedName>
</protein>
<evidence type="ECO:0000313" key="1">
    <source>
        <dbReference type="EMBL" id="KGJ54847.1"/>
    </source>
</evidence>